<dbReference type="CDD" id="cd23507">
    <property type="entry name" value="hydrophobin_I"/>
    <property type="match status" value="1"/>
</dbReference>
<protein>
    <recommendedName>
        <fullName evidence="8">Hydrophobin</fullName>
    </recommendedName>
</protein>
<gene>
    <name evidence="10" type="ORF">VKT23_008910</name>
</gene>
<organism evidence="10 11">
    <name type="scientific">Marasmiellus scandens</name>
    <dbReference type="NCBI Taxonomy" id="2682957"/>
    <lineage>
        <taxon>Eukaryota</taxon>
        <taxon>Fungi</taxon>
        <taxon>Dikarya</taxon>
        <taxon>Basidiomycota</taxon>
        <taxon>Agaricomycotina</taxon>
        <taxon>Agaricomycetes</taxon>
        <taxon>Agaricomycetidae</taxon>
        <taxon>Agaricales</taxon>
        <taxon>Marasmiineae</taxon>
        <taxon>Omphalotaceae</taxon>
        <taxon>Marasmiellus</taxon>
    </lineage>
</organism>
<name>A0ABR1JGJ5_9AGAR</name>
<keyword evidence="5 8" id="KW-0732">Signal</keyword>
<evidence type="ECO:0000256" key="8">
    <source>
        <dbReference type="RuleBase" id="RU365009"/>
    </source>
</evidence>
<evidence type="ECO:0000256" key="6">
    <source>
        <dbReference type="ARBA" id="ARBA00023157"/>
    </source>
</evidence>
<comment type="caution">
    <text evidence="10">The sequence shown here is derived from an EMBL/GenBank/DDBJ whole genome shotgun (WGS) entry which is preliminary data.</text>
</comment>
<evidence type="ECO:0000256" key="7">
    <source>
        <dbReference type="ARBA" id="ARBA00093546"/>
    </source>
</evidence>
<dbReference type="InterPro" id="IPR001338">
    <property type="entry name" value="Class_I_Hydrophobin"/>
</dbReference>
<feature type="region of interest" description="Disordered" evidence="9">
    <location>
        <begin position="1"/>
        <end position="29"/>
    </location>
</feature>
<keyword evidence="3 8" id="KW-0134">Cell wall</keyword>
<dbReference type="InterPro" id="IPR019778">
    <property type="entry name" value="Class_I_Hydrophobin_CS"/>
</dbReference>
<comment type="similarity">
    <text evidence="2 8">Belongs to the fungal hydrophobin family.</text>
</comment>
<comment type="subcellular location">
    <subcellularLocation>
        <location evidence="1 8">Secreted</location>
        <location evidence="1 8">Cell wall</location>
    </subcellularLocation>
</comment>
<evidence type="ECO:0000256" key="1">
    <source>
        <dbReference type="ARBA" id="ARBA00004191"/>
    </source>
</evidence>
<evidence type="ECO:0000313" key="10">
    <source>
        <dbReference type="EMBL" id="KAK7460982.1"/>
    </source>
</evidence>
<reference evidence="10 11" key="1">
    <citation type="submission" date="2024-01" db="EMBL/GenBank/DDBJ databases">
        <title>A draft genome for the cacao thread blight pathogen Marasmiellus scandens.</title>
        <authorList>
            <person name="Baruah I.K."/>
            <person name="Leung J."/>
            <person name="Bukari Y."/>
            <person name="Amoako-Attah I."/>
            <person name="Meinhardt L.W."/>
            <person name="Bailey B.A."/>
            <person name="Cohen S.P."/>
        </authorList>
    </citation>
    <scope>NUCLEOTIDE SEQUENCE [LARGE SCALE GENOMIC DNA]</scope>
    <source>
        <strain evidence="10 11">GH-19</strain>
    </source>
</reference>
<keyword evidence="11" id="KW-1185">Reference proteome</keyword>
<comment type="subunit">
    <text evidence="7">Self-assembles to form functional amyloid fibrils called rodlets. Self-assembly into fibrillar rodlets occurs spontaneously at hydrophobic:hydrophilic interfaces and the rodlets further associate laterally to form amphipathic monolayers.</text>
</comment>
<dbReference type="EMBL" id="JBANRG010000014">
    <property type="protein sequence ID" value="KAK7460982.1"/>
    <property type="molecule type" value="Genomic_DNA"/>
</dbReference>
<dbReference type="PROSITE" id="PS00956">
    <property type="entry name" value="HYDROPHOBIN"/>
    <property type="match status" value="1"/>
</dbReference>
<dbReference type="Pfam" id="PF01185">
    <property type="entry name" value="Hydrophobin"/>
    <property type="match status" value="1"/>
</dbReference>
<evidence type="ECO:0000256" key="4">
    <source>
        <dbReference type="ARBA" id="ARBA00022525"/>
    </source>
</evidence>
<accession>A0ABR1JGJ5</accession>
<dbReference type="SMART" id="SM00075">
    <property type="entry name" value="HYDRO"/>
    <property type="match status" value="1"/>
</dbReference>
<evidence type="ECO:0000256" key="2">
    <source>
        <dbReference type="ARBA" id="ARBA00010446"/>
    </source>
</evidence>
<feature type="compositionally biased region" description="Polar residues" evidence="9">
    <location>
        <begin position="1"/>
        <end position="11"/>
    </location>
</feature>
<dbReference type="Proteomes" id="UP001498398">
    <property type="component" value="Unassembled WGS sequence"/>
</dbReference>
<proteinExistence type="inferred from homology"/>
<evidence type="ECO:0000313" key="11">
    <source>
        <dbReference type="Proteomes" id="UP001498398"/>
    </source>
</evidence>
<keyword evidence="6 8" id="KW-1015">Disulfide bond</keyword>
<keyword evidence="4 8" id="KW-0964">Secreted</keyword>
<evidence type="ECO:0000256" key="5">
    <source>
        <dbReference type="ARBA" id="ARBA00022729"/>
    </source>
</evidence>
<evidence type="ECO:0000256" key="9">
    <source>
        <dbReference type="SAM" id="MobiDB-lite"/>
    </source>
</evidence>
<sequence>MLYDSHTQTLESVEPVNPKRNRISRKKPSTDFHAKSEGFWESGLRSRLNSLFSSLEHNSPAVPAFPPTLAIMQFKLFTIVALATFVAATPLEVRQTVGQCNTGSLQCCDSVEDAHSDTVQTLLALLGAEVGPITGQVGVTCNPISVIAVSGNNCNAQPVCCQGDNFNGVLALGCTPVNVNV</sequence>
<evidence type="ECO:0000256" key="3">
    <source>
        <dbReference type="ARBA" id="ARBA00022512"/>
    </source>
</evidence>